<gene>
    <name evidence="1" type="ORF">NZNM25_02810</name>
</gene>
<dbReference type="EMBL" id="BGKI01000001">
    <property type="protein sequence ID" value="GBH33490.1"/>
    <property type="molecule type" value="Genomic_DNA"/>
</dbReference>
<comment type="caution">
    <text evidence="1">The sequence shown here is derived from an EMBL/GenBank/DDBJ whole genome shotgun (WGS) entry which is preliminary data.</text>
</comment>
<name>A0A2S2KP93_9ARCH</name>
<proteinExistence type="predicted"/>
<protein>
    <submittedName>
        <fullName evidence="1">Uncharacterized protein</fullName>
    </submittedName>
</protein>
<reference evidence="1 2" key="1">
    <citation type="submission" date="2018-05" db="EMBL/GenBank/DDBJ databases">
        <title>genome sequencing of Nitrosopumilus sp. NM25.</title>
        <authorList>
            <person name="Mori K."/>
            <person name="Nakagawa T."/>
        </authorList>
    </citation>
    <scope>NUCLEOTIDE SEQUENCE [LARGE SCALE GENOMIC DNA]</scope>
    <source>
        <strain evidence="1 2">NM25</strain>
    </source>
</reference>
<accession>A0A2S2KP93</accession>
<dbReference type="Proteomes" id="UP000245829">
    <property type="component" value="Unassembled WGS sequence"/>
</dbReference>
<evidence type="ECO:0000313" key="2">
    <source>
        <dbReference type="Proteomes" id="UP000245829"/>
    </source>
</evidence>
<dbReference type="OrthoDB" id="3983at2157"/>
<evidence type="ECO:0000313" key="1">
    <source>
        <dbReference type="EMBL" id="GBH33490.1"/>
    </source>
</evidence>
<dbReference type="AlphaFoldDB" id="A0A2S2KP93"/>
<keyword evidence="2" id="KW-1185">Reference proteome</keyword>
<organism evidence="1 2">
    <name type="scientific">Nitrosopumilus zosterae</name>
    <dbReference type="NCBI Taxonomy" id="718286"/>
    <lineage>
        <taxon>Archaea</taxon>
        <taxon>Nitrososphaerota</taxon>
        <taxon>Nitrososphaeria</taxon>
        <taxon>Nitrosopumilales</taxon>
        <taxon>Nitrosopumilaceae</taxon>
        <taxon>Nitrosopumilus</taxon>
    </lineage>
</organism>
<sequence>MKPTKYMPKIETLDGAGFWKNAYAHQRGKLLKKVNVPEDQIIEMVNKKYMDLPAALRYEIETSGINKKDLQ</sequence>